<organism evidence="5 6">
    <name type="scientific">Chrysophaeum taylorii</name>
    <dbReference type="NCBI Taxonomy" id="2483200"/>
    <lineage>
        <taxon>Eukaryota</taxon>
        <taxon>Sar</taxon>
        <taxon>Stramenopiles</taxon>
        <taxon>Ochrophyta</taxon>
        <taxon>Pelagophyceae</taxon>
        <taxon>Pelagomonadales</taxon>
        <taxon>Pelagomonadaceae</taxon>
        <taxon>Chrysophaeum</taxon>
    </lineage>
</organism>
<dbReference type="GO" id="GO:0004222">
    <property type="term" value="F:metalloendopeptidase activity"/>
    <property type="evidence" value="ECO:0007669"/>
    <property type="project" value="InterPro"/>
</dbReference>
<keyword evidence="2" id="KW-0472">Membrane</keyword>
<gene>
    <name evidence="5" type="ORF">CTAYLR_000594</name>
</gene>
<dbReference type="SUPFAM" id="SSF57552">
    <property type="entry name" value="Blood coagulation inhibitor (disintegrin)"/>
    <property type="match status" value="1"/>
</dbReference>
<reference evidence="5" key="1">
    <citation type="submission" date="2023-01" db="EMBL/GenBank/DDBJ databases">
        <title>Metagenome sequencing of chrysophaentin producing Chrysophaeum taylorii.</title>
        <authorList>
            <person name="Davison J."/>
            <person name="Bewley C."/>
        </authorList>
    </citation>
    <scope>NUCLEOTIDE SEQUENCE</scope>
    <source>
        <strain evidence="5">NIES-1699</strain>
    </source>
</reference>
<keyword evidence="2" id="KW-1133">Transmembrane helix</keyword>
<feature type="binding site" evidence="1">
    <location>
        <position position="283"/>
    </location>
    <ligand>
        <name>Zn(2+)</name>
        <dbReference type="ChEBI" id="CHEBI:29105"/>
        <note>catalytic</note>
    </ligand>
</feature>
<dbReference type="GO" id="GO:0006508">
    <property type="term" value="P:proteolysis"/>
    <property type="evidence" value="ECO:0007669"/>
    <property type="project" value="InterPro"/>
</dbReference>
<evidence type="ECO:0000259" key="3">
    <source>
        <dbReference type="PROSITE" id="PS50214"/>
    </source>
</evidence>
<evidence type="ECO:0000256" key="2">
    <source>
        <dbReference type="SAM" id="Phobius"/>
    </source>
</evidence>
<evidence type="ECO:0000256" key="1">
    <source>
        <dbReference type="PROSITE-ProRule" id="PRU00276"/>
    </source>
</evidence>
<dbReference type="InterPro" id="IPR001762">
    <property type="entry name" value="Disintegrin_dom"/>
</dbReference>
<feature type="domain" description="Peptidase M12B" evidence="4">
    <location>
        <begin position="119"/>
        <end position="341"/>
    </location>
</feature>
<dbReference type="Pfam" id="PF01421">
    <property type="entry name" value="Reprolysin"/>
    <property type="match status" value="1"/>
</dbReference>
<dbReference type="Gene3D" id="3.40.390.10">
    <property type="entry name" value="Collagenase (Catalytic Domain)"/>
    <property type="match status" value="1"/>
</dbReference>
<keyword evidence="6" id="KW-1185">Reference proteome</keyword>
<comment type="caution">
    <text evidence="1">Lacks conserved residue(s) required for the propagation of feature annotation.</text>
</comment>
<keyword evidence="1" id="KW-0862">Zinc</keyword>
<evidence type="ECO:0000313" key="5">
    <source>
        <dbReference type="EMBL" id="KAJ8605888.1"/>
    </source>
</evidence>
<keyword evidence="1" id="KW-0479">Metal-binding</keyword>
<dbReference type="InterPro" id="IPR036436">
    <property type="entry name" value="Disintegrin_dom_sf"/>
</dbReference>
<dbReference type="Pfam" id="PF00200">
    <property type="entry name" value="Disintegrin"/>
    <property type="match status" value="1"/>
</dbReference>
<dbReference type="SUPFAM" id="SSF55486">
    <property type="entry name" value="Metalloproteases ('zincins'), catalytic domain"/>
    <property type="match status" value="1"/>
</dbReference>
<dbReference type="EMBL" id="JAQMWT010000309">
    <property type="protein sequence ID" value="KAJ8605888.1"/>
    <property type="molecule type" value="Genomic_DNA"/>
</dbReference>
<feature type="transmembrane region" description="Helical" evidence="2">
    <location>
        <begin position="594"/>
        <end position="615"/>
    </location>
</feature>
<dbReference type="AlphaFoldDB" id="A0AAD7UGZ7"/>
<evidence type="ECO:0000313" key="6">
    <source>
        <dbReference type="Proteomes" id="UP001230188"/>
    </source>
</evidence>
<feature type="active site" evidence="1">
    <location>
        <position position="280"/>
    </location>
</feature>
<feature type="binding site" evidence="1">
    <location>
        <position position="279"/>
    </location>
    <ligand>
        <name>Zn(2+)</name>
        <dbReference type="ChEBI" id="CHEBI:29105"/>
        <note>catalytic</note>
    </ligand>
</feature>
<evidence type="ECO:0000259" key="4">
    <source>
        <dbReference type="PROSITE" id="PS50215"/>
    </source>
</evidence>
<accession>A0AAD7UGZ7</accession>
<name>A0AAD7UGZ7_9STRA</name>
<feature type="domain" description="Disintegrin" evidence="3">
    <location>
        <begin position="345"/>
        <end position="435"/>
    </location>
</feature>
<sequence length="648" mass="69136">MDLTLELSVDRSVLAEGYRELVWSPLAGYIESIYKECLYSGVAYNASGRVGSVRASLCGKPHVIVRTRAFATEIKWVPRVGHVVVEQHGARGKGLPIPGGDGRRREGVVEDECAARPRKYVEILAVNDAERFASLEEDAAASTALTMAIVRDIYLGTQGDGLRDSKLFACTVEPVLVGQITFSQTPDDLEYLRGDNCSACGDSCSSTEASSVCLLGSFSAWAARLDFAFDNVQLFSETNLNGFVLGLAFVSGMCSRRYSAGIHSHASLSTLSSAWLVAHELGHNLGLTHDPNFAKYVMAPTSIFDGDAAYFRFSNLSKTEANSYMNEVYGATVPACLDDRPPSNASTCGNGVVDEGEECDGVYDSSSCCGAPFSETACTIEPGCDCVASDACCDDNGRLAAAGTVCRSAVHPECDYDELCDGSNSTCPPDLYVPAGASSCLDASSSSSSSSSSSEVGLCYEGDCKSRSDDCTWSSSRPYGCPAFSTCATAYCGADPAATQCSTQMAPASDGVPCGSSSGGQCLSLPGEESRCFASEDLRTYRFEDCACFGEDGVRVDDEFCGETCSPPPPRNSTTVEDDDDDSSSSRSIFWSSYVPIAGIAVLCSFVFFFFACCCKSRRTRFKSNNILQVERSIDRTATISEIDIRYK</sequence>
<dbReference type="PROSITE" id="PS50215">
    <property type="entry name" value="ADAM_MEPRO"/>
    <property type="match status" value="1"/>
</dbReference>
<dbReference type="SMART" id="SM00050">
    <property type="entry name" value="DISIN"/>
    <property type="match status" value="1"/>
</dbReference>
<dbReference type="InterPro" id="IPR001590">
    <property type="entry name" value="Peptidase_M12B"/>
</dbReference>
<comment type="caution">
    <text evidence="5">The sequence shown here is derived from an EMBL/GenBank/DDBJ whole genome shotgun (WGS) entry which is preliminary data.</text>
</comment>
<dbReference type="InterPro" id="IPR024079">
    <property type="entry name" value="MetalloPept_cat_dom_sf"/>
</dbReference>
<dbReference type="Proteomes" id="UP001230188">
    <property type="component" value="Unassembled WGS sequence"/>
</dbReference>
<dbReference type="GO" id="GO:0046872">
    <property type="term" value="F:metal ion binding"/>
    <property type="evidence" value="ECO:0007669"/>
    <property type="project" value="UniProtKB-KW"/>
</dbReference>
<dbReference type="PANTHER" id="PTHR11905:SF159">
    <property type="entry name" value="ADAM METALLOPROTEASE"/>
    <property type="match status" value="1"/>
</dbReference>
<keyword evidence="2" id="KW-0812">Transmembrane</keyword>
<dbReference type="Gene3D" id="4.10.70.10">
    <property type="entry name" value="Disintegrin domain"/>
    <property type="match status" value="1"/>
</dbReference>
<feature type="binding site" evidence="1">
    <location>
        <position position="289"/>
    </location>
    <ligand>
        <name>Zn(2+)</name>
        <dbReference type="ChEBI" id="CHEBI:29105"/>
        <note>catalytic</note>
    </ligand>
</feature>
<proteinExistence type="predicted"/>
<dbReference type="PANTHER" id="PTHR11905">
    <property type="entry name" value="ADAM A DISINTEGRIN AND METALLOPROTEASE DOMAIN"/>
    <property type="match status" value="1"/>
</dbReference>
<dbReference type="PROSITE" id="PS50214">
    <property type="entry name" value="DISINTEGRIN_2"/>
    <property type="match status" value="1"/>
</dbReference>
<protein>
    <submittedName>
        <fullName evidence="5">Uncharacterized protein</fullName>
    </submittedName>
</protein>